<dbReference type="AlphaFoldDB" id="A0A2W7N8N4"/>
<dbReference type="Gene3D" id="2.130.10.10">
    <property type="entry name" value="YVTN repeat-like/Quinoprotein amine dehydrogenase"/>
    <property type="match status" value="1"/>
</dbReference>
<keyword evidence="3" id="KW-1185">Reference proteome</keyword>
<dbReference type="InterPro" id="IPR015943">
    <property type="entry name" value="WD40/YVTN_repeat-like_dom_sf"/>
</dbReference>
<dbReference type="Proteomes" id="UP000249239">
    <property type="component" value="Unassembled WGS sequence"/>
</dbReference>
<gene>
    <name evidence="2" type="ORF">LX69_01835</name>
</gene>
<sequence>MKKNFFWGVIVVLAMASISSVFYLLYYNQAFEEGRCVDVIPEDAFAIVRIHQSSLLISNDSVLESALSELPAFKSFFDEVNCWGRHQMPLASHLTDRTFYHYFFTLNDSVVNAWCFDCVNQQEALSVKRWMKGHASKVKVDGMSDAAIYCTDSLWYVAVKDGRVVISQFLHALKASFGQVQSNRSFRHNETFLQMQKALGARAIAHLYLHPTRLAEVLALFGDAKNGLQRFSMLGEWLGFDIEVKDKNLLLSGFLIGTPTQSRMDNLLKGVTPSESQIQEVCPMRTRFMLAYQVRGSEVRFLSNVVIAENQTSPLFETLMGCLDGEIALIHCESGDSIGVEPFLVLKTHSQAKALTEMSRLLNDTIRSVEPVGFVSSELVANIPIYQGFSGDEMTAAMRGLFDGAPGEFYTIYNNYLIFGVSVASLQRFVVDNLRDMTLLKDAAFREFMNRFPASQNIMCYMAPGYIRQWVAPCLNERGRLFASDYAALQRFNAFAVQLSSGVGPVYVNAALRVGSESAKDTGVIWQRKFDVPLVGKPQVVVNHLTGRHELLVQDADSWLYLLNGDGMVLWKKQLDGLIMGDVGQVDCFHNKKLQYVFNTASSLYLMDRNGNDLPHFPILLTSPAVQPVAVVDYEKTHDYRFFITGADGTIGLYNHQGNRIADWVLTRTENPSVSVPQHFDVGGKDYWVLADKSRHYLLDRRGNQRVQLSDEFDQMPSMPFVYAIQGGKHELLTFGSDGQLASIALPSGGVSRMAVALQSRPAAMKPLPGRQGLMAVVDSLYLYLIDGRGQVHWQSEPGSPLRPVVEIYPLADDDVRIGVVGANGNVYLYRSDGFLCNGFPKNGITSLAIGRLNANGDRLGVVVGGCEGRLLHYPLDTVSYSSSKK</sequence>
<feature type="transmembrane region" description="Helical" evidence="1">
    <location>
        <begin position="5"/>
        <end position="26"/>
    </location>
</feature>
<dbReference type="SUPFAM" id="SSF101898">
    <property type="entry name" value="NHL repeat"/>
    <property type="match status" value="1"/>
</dbReference>
<proteinExistence type="predicted"/>
<organism evidence="2 3">
    <name type="scientific">Breznakibacter xylanolyticus</name>
    <dbReference type="NCBI Taxonomy" id="990"/>
    <lineage>
        <taxon>Bacteria</taxon>
        <taxon>Pseudomonadati</taxon>
        <taxon>Bacteroidota</taxon>
        <taxon>Bacteroidia</taxon>
        <taxon>Marinilabiliales</taxon>
        <taxon>Marinilabiliaceae</taxon>
        <taxon>Breznakibacter</taxon>
    </lineage>
</organism>
<reference evidence="2 3" key="1">
    <citation type="submission" date="2018-06" db="EMBL/GenBank/DDBJ databases">
        <title>Genomic Encyclopedia of Archaeal and Bacterial Type Strains, Phase II (KMG-II): from individual species to whole genera.</title>
        <authorList>
            <person name="Goeker M."/>
        </authorList>
    </citation>
    <scope>NUCLEOTIDE SEQUENCE [LARGE SCALE GENOMIC DNA]</scope>
    <source>
        <strain evidence="2 3">DSM 6779</strain>
    </source>
</reference>
<keyword evidence="1" id="KW-0472">Membrane</keyword>
<keyword evidence="1" id="KW-0812">Transmembrane</keyword>
<accession>A0A2W7N8N4</accession>
<comment type="caution">
    <text evidence="2">The sequence shown here is derived from an EMBL/GenBank/DDBJ whole genome shotgun (WGS) entry which is preliminary data.</text>
</comment>
<evidence type="ECO:0000313" key="2">
    <source>
        <dbReference type="EMBL" id="PZX16765.1"/>
    </source>
</evidence>
<dbReference type="EMBL" id="QKZK01000012">
    <property type="protein sequence ID" value="PZX16765.1"/>
    <property type="molecule type" value="Genomic_DNA"/>
</dbReference>
<protein>
    <submittedName>
        <fullName evidence="2">Uncharacterized protein</fullName>
    </submittedName>
</protein>
<keyword evidence="1" id="KW-1133">Transmembrane helix</keyword>
<evidence type="ECO:0000313" key="3">
    <source>
        <dbReference type="Proteomes" id="UP000249239"/>
    </source>
</evidence>
<name>A0A2W7N8N4_9BACT</name>
<evidence type="ECO:0000256" key="1">
    <source>
        <dbReference type="SAM" id="Phobius"/>
    </source>
</evidence>